<protein>
    <recommendedName>
        <fullName evidence="3">RNI-like protein</fullName>
    </recommendedName>
</protein>
<sequence length="348" mass="37455">MLARCTSLKRVRIPTEDDLLEAVTSSAHSVAELSPRPSSRQENFPPRAIAALQRWLASGHARRLKLAGFSVPIDAGLPRALATSPTLTSLRLSECNVVLDSIIAHGSVMTSITELAVTTNSGNLVSRLLPLLPLSKLRSLSLHCLDRIDLGDCLISALPHLSALENLALDFVKLGDADVQLSSAPSALRFLKLDYVDMTASSLNALLDWASRAARLESVAALRCGYFGANHDRAVDTLTRCVQAGARRVQFVNCDIDTRGASALAKALRKTHARVPLELDLTNNPFRLGATQALLKALATCTDVSVQLPHACRSFVDGDQSYVAKAKAAGVTIELRGWDVFICSRTEV</sequence>
<dbReference type="GeneID" id="24137596"/>
<dbReference type="SUPFAM" id="SSF52047">
    <property type="entry name" value="RNI-like"/>
    <property type="match status" value="1"/>
</dbReference>
<dbReference type="OMA" id="ACIPTEV"/>
<name>A0A067BK39_SAPPC</name>
<accession>A0A067BK39</accession>
<dbReference type="VEuPathDB" id="FungiDB:SPRG_15918"/>
<dbReference type="EMBL" id="KK583392">
    <property type="protein sequence ID" value="KDO18819.1"/>
    <property type="molecule type" value="Genomic_DNA"/>
</dbReference>
<dbReference type="OrthoDB" id="82917at2759"/>
<organism evidence="1 2">
    <name type="scientific">Saprolegnia parasitica (strain CBS 223.65)</name>
    <dbReference type="NCBI Taxonomy" id="695850"/>
    <lineage>
        <taxon>Eukaryota</taxon>
        <taxon>Sar</taxon>
        <taxon>Stramenopiles</taxon>
        <taxon>Oomycota</taxon>
        <taxon>Saprolegniomycetes</taxon>
        <taxon>Saprolegniales</taxon>
        <taxon>Saprolegniaceae</taxon>
        <taxon>Saprolegnia</taxon>
    </lineage>
</organism>
<evidence type="ECO:0000313" key="1">
    <source>
        <dbReference type="EMBL" id="KDO18819.1"/>
    </source>
</evidence>
<proteinExistence type="predicted"/>
<evidence type="ECO:0000313" key="2">
    <source>
        <dbReference type="Proteomes" id="UP000030745"/>
    </source>
</evidence>
<dbReference type="AlphaFoldDB" id="A0A067BK39"/>
<dbReference type="Proteomes" id="UP000030745">
    <property type="component" value="Unassembled WGS sequence"/>
</dbReference>
<keyword evidence="2" id="KW-1185">Reference proteome</keyword>
<gene>
    <name evidence="1" type="ORF">SPRG_15918</name>
</gene>
<evidence type="ECO:0008006" key="3">
    <source>
        <dbReference type="Google" id="ProtNLM"/>
    </source>
</evidence>
<reference evidence="1 2" key="1">
    <citation type="journal article" date="2013" name="PLoS Genet.">
        <title>Distinctive expansion of potential virulence genes in the genome of the oomycete fish pathogen Saprolegnia parasitica.</title>
        <authorList>
            <person name="Jiang R.H."/>
            <person name="de Bruijn I."/>
            <person name="Haas B.J."/>
            <person name="Belmonte R."/>
            <person name="Lobach L."/>
            <person name="Christie J."/>
            <person name="van den Ackerveken G."/>
            <person name="Bottin A."/>
            <person name="Bulone V."/>
            <person name="Diaz-Moreno S.M."/>
            <person name="Dumas B."/>
            <person name="Fan L."/>
            <person name="Gaulin E."/>
            <person name="Govers F."/>
            <person name="Grenville-Briggs L.J."/>
            <person name="Horner N.R."/>
            <person name="Levin J.Z."/>
            <person name="Mammella M."/>
            <person name="Meijer H.J."/>
            <person name="Morris P."/>
            <person name="Nusbaum C."/>
            <person name="Oome S."/>
            <person name="Phillips A.J."/>
            <person name="van Rooyen D."/>
            <person name="Rzeszutek E."/>
            <person name="Saraiva M."/>
            <person name="Secombes C.J."/>
            <person name="Seidl M.F."/>
            <person name="Snel B."/>
            <person name="Stassen J.H."/>
            <person name="Sykes S."/>
            <person name="Tripathy S."/>
            <person name="van den Berg H."/>
            <person name="Vega-Arreguin J.C."/>
            <person name="Wawra S."/>
            <person name="Young S.K."/>
            <person name="Zeng Q."/>
            <person name="Dieguez-Uribeondo J."/>
            <person name="Russ C."/>
            <person name="Tyler B.M."/>
            <person name="van West P."/>
        </authorList>
    </citation>
    <scope>NUCLEOTIDE SEQUENCE [LARGE SCALE GENOMIC DNA]</scope>
    <source>
        <strain evidence="1 2">CBS 223.65</strain>
    </source>
</reference>
<dbReference type="RefSeq" id="XP_012210483.1">
    <property type="nucleotide sequence ID" value="XM_012355093.1"/>
</dbReference>
<dbReference type="KEGG" id="spar:SPRG_15918"/>
<dbReference type="InterPro" id="IPR032675">
    <property type="entry name" value="LRR_dom_sf"/>
</dbReference>
<dbReference type="Gene3D" id="3.80.10.10">
    <property type="entry name" value="Ribonuclease Inhibitor"/>
    <property type="match status" value="1"/>
</dbReference>